<dbReference type="Proteomes" id="UP000013520">
    <property type="component" value="Chromosome"/>
</dbReference>
<evidence type="ECO:0000313" key="1">
    <source>
        <dbReference type="EMBL" id="AGL00851.1"/>
    </source>
</evidence>
<dbReference type="eggNOG" id="ENOG502ZSJH">
    <property type="taxonomic scope" value="Bacteria"/>
</dbReference>
<organism evidence="1 2">
    <name type="scientific">Desulfoscipio gibsoniae DSM 7213</name>
    <dbReference type="NCBI Taxonomy" id="767817"/>
    <lineage>
        <taxon>Bacteria</taxon>
        <taxon>Bacillati</taxon>
        <taxon>Bacillota</taxon>
        <taxon>Clostridia</taxon>
        <taxon>Eubacteriales</taxon>
        <taxon>Desulfallaceae</taxon>
        <taxon>Desulfoscipio</taxon>
    </lineage>
</organism>
<proteinExistence type="predicted"/>
<protein>
    <submittedName>
        <fullName evidence="1">Uncharacterized protein</fullName>
    </submittedName>
</protein>
<dbReference type="KEGG" id="dgi:Desgi_1344"/>
<evidence type="ECO:0000313" key="2">
    <source>
        <dbReference type="Proteomes" id="UP000013520"/>
    </source>
</evidence>
<accession>R4KMI9</accession>
<gene>
    <name evidence="1" type="ORF">Desgi_1344</name>
</gene>
<sequence length="80" mass="8784">MKQDAEELGATLKGSFGDEVDVKFVDVSTEALKEYPNIESILPRVRLPLTVINGEPRFHGGISAEVISDALQNIKKEQSN</sequence>
<dbReference type="EMBL" id="CP003273">
    <property type="protein sequence ID" value="AGL00851.1"/>
    <property type="molecule type" value="Genomic_DNA"/>
</dbReference>
<dbReference type="OrthoDB" id="1808585at2"/>
<dbReference type="RefSeq" id="WP_006522638.1">
    <property type="nucleotide sequence ID" value="NC_021184.1"/>
</dbReference>
<reference evidence="1 2" key="1">
    <citation type="submission" date="2012-01" db="EMBL/GenBank/DDBJ databases">
        <title>Complete sequence of Desulfotomaculum gibsoniae DSM 7213.</title>
        <authorList>
            <consortium name="US DOE Joint Genome Institute"/>
            <person name="Lucas S."/>
            <person name="Han J."/>
            <person name="Lapidus A."/>
            <person name="Cheng J.-F."/>
            <person name="Goodwin L."/>
            <person name="Pitluck S."/>
            <person name="Peters L."/>
            <person name="Ovchinnikova G."/>
            <person name="Teshima H."/>
            <person name="Detter J.C."/>
            <person name="Han C."/>
            <person name="Tapia R."/>
            <person name="Land M."/>
            <person name="Hauser L."/>
            <person name="Kyrpides N."/>
            <person name="Ivanova N."/>
            <person name="Pagani I."/>
            <person name="Parshina S."/>
            <person name="Plugge C."/>
            <person name="Muyzer G."/>
            <person name="Kuever J."/>
            <person name="Ivanova A."/>
            <person name="Nazina T."/>
            <person name="Klenk H.-P."/>
            <person name="Brambilla E."/>
            <person name="Spring S."/>
            <person name="Stams A.F."/>
            <person name="Woyke T."/>
        </authorList>
    </citation>
    <scope>NUCLEOTIDE SEQUENCE [LARGE SCALE GENOMIC DNA]</scope>
    <source>
        <strain evidence="1 2">DSM 7213</strain>
    </source>
</reference>
<dbReference type="HOGENOM" id="CLU_195876_0_0_9"/>
<dbReference type="AlphaFoldDB" id="R4KMI9"/>
<keyword evidence="2" id="KW-1185">Reference proteome</keyword>
<name>R4KMI9_9FIRM</name>
<dbReference type="STRING" id="767817.Desgi_1344"/>